<accession>H8YZZ5</accession>
<feature type="region of interest" description="Disordered" evidence="1">
    <location>
        <begin position="261"/>
        <end position="282"/>
    </location>
</feature>
<proteinExistence type="predicted"/>
<keyword evidence="4" id="KW-1185">Reference proteome</keyword>
<reference evidence="4" key="1">
    <citation type="submission" date="2011-06" db="EMBL/GenBank/DDBJ databases">
        <authorList>
            <consortium name="US DOE Joint Genome Institute (JGI-PGF)"/>
            <person name="Lucas S."/>
            <person name="Han J."/>
            <person name="Lapidus A."/>
            <person name="Cheng J.-F."/>
            <person name="Goodwin L."/>
            <person name="Pitluck S."/>
            <person name="Peters L."/>
            <person name="Land M.L."/>
            <person name="Hauser L."/>
            <person name="Vogl K."/>
            <person name="Liu Z."/>
            <person name="Overmann J."/>
            <person name="Frigaard N.-U."/>
            <person name="Bryant D.A."/>
            <person name="Woyke T.J."/>
        </authorList>
    </citation>
    <scope>NUCLEOTIDE SEQUENCE [LARGE SCALE GENOMIC DNA]</scope>
    <source>
        <strain evidence="4">970</strain>
    </source>
</reference>
<reference evidence="3 4" key="2">
    <citation type="submission" date="2011-11" db="EMBL/GenBank/DDBJ databases">
        <authorList>
            <consortium name="US DOE Joint Genome Institute"/>
            <person name="Lucas S."/>
            <person name="Han J."/>
            <person name="Lapidus A."/>
            <person name="Cheng J.-F."/>
            <person name="Goodwin L."/>
            <person name="Pitluck S."/>
            <person name="Peters L."/>
            <person name="Ovchinnikova G."/>
            <person name="Zhang X."/>
            <person name="Detter J.C."/>
            <person name="Han C."/>
            <person name="Tapia R."/>
            <person name="Land M."/>
            <person name="Hauser L."/>
            <person name="Kyrpides N."/>
            <person name="Ivanova N."/>
            <person name="Pagani I."/>
            <person name="Vogl K."/>
            <person name="Liu Z."/>
            <person name="Overmann J."/>
            <person name="Frigaard N.-U."/>
            <person name="Bryant D."/>
            <person name="Woyke T."/>
        </authorList>
    </citation>
    <scope>NUCLEOTIDE SEQUENCE [LARGE SCALE GENOMIC DNA]</scope>
    <source>
        <strain evidence="3 4">970</strain>
    </source>
</reference>
<dbReference type="GO" id="GO:0006310">
    <property type="term" value="P:DNA recombination"/>
    <property type="evidence" value="ECO:0007669"/>
    <property type="project" value="TreeGrafter"/>
</dbReference>
<dbReference type="EMBL" id="JH603169">
    <property type="protein sequence ID" value="EIC21168.1"/>
    <property type="molecule type" value="Genomic_DNA"/>
</dbReference>
<sequence>MRTNPRNLNYKELFSHPELVQQLIEGFAPPEVATMMDFAILTNHSGHYITPLFEEKIDDVVWSVEVAWQGLRQRVFLFLLLEFQSSVDARVAIRLLHYVACFYDHLLKTKVTSLKQGLPPLLPIVLYNGVGRWTAARDIHGLVRPKPPAFLRHYQPHLRYLVIDEGRYSQDELAAINSPLTGLFEVENASSDWASLQAAVDRLAALIRADPNKERLDRLITRWLKRHLKRLGNRIDLGQVHSLTEDKAMLVENLEHLVKRERQDGRKAGHKAGRKEGREESARETARNFIKLGLLTDEQIAQTTRLPLQQVRALHGNYDD</sequence>
<evidence type="ECO:0000313" key="4">
    <source>
        <dbReference type="Proteomes" id="UP000002964"/>
    </source>
</evidence>
<evidence type="ECO:0000313" key="3">
    <source>
        <dbReference type="EMBL" id="EIC21168.1"/>
    </source>
</evidence>
<dbReference type="PANTHER" id="PTHR34611">
    <property type="match status" value="1"/>
</dbReference>
<dbReference type="STRING" id="631362.Thi970DRAFT_01357"/>
<dbReference type="InterPro" id="IPR006842">
    <property type="entry name" value="Transposase_31"/>
</dbReference>
<dbReference type="eggNOG" id="COG5464">
    <property type="taxonomic scope" value="Bacteria"/>
</dbReference>
<organism evidence="3 4">
    <name type="scientific">Thiorhodovibrio frisius</name>
    <dbReference type="NCBI Taxonomy" id="631362"/>
    <lineage>
        <taxon>Bacteria</taxon>
        <taxon>Pseudomonadati</taxon>
        <taxon>Pseudomonadota</taxon>
        <taxon>Gammaproteobacteria</taxon>
        <taxon>Chromatiales</taxon>
        <taxon>Chromatiaceae</taxon>
        <taxon>Thiorhodovibrio</taxon>
    </lineage>
</organism>
<dbReference type="AlphaFoldDB" id="H8YZZ5"/>
<evidence type="ECO:0000259" key="2">
    <source>
        <dbReference type="Pfam" id="PF04754"/>
    </source>
</evidence>
<dbReference type="InterPro" id="IPR051699">
    <property type="entry name" value="Rpn/YhgA-like_nuclease"/>
</dbReference>
<gene>
    <name evidence="3" type="ORF">Thi970DRAFT_01357</name>
</gene>
<dbReference type="PANTHER" id="PTHR34611:SF2">
    <property type="entry name" value="INACTIVE RECOMBINATION-PROMOTING NUCLEASE-LIKE PROTEIN RPNE-RELATED"/>
    <property type="match status" value="1"/>
</dbReference>
<dbReference type="Pfam" id="PF04754">
    <property type="entry name" value="Transposase_31"/>
    <property type="match status" value="1"/>
</dbReference>
<dbReference type="GO" id="GO:1990238">
    <property type="term" value="F:double-stranded DNA endonuclease activity"/>
    <property type="evidence" value="ECO:0007669"/>
    <property type="project" value="TreeGrafter"/>
</dbReference>
<dbReference type="HOGENOM" id="CLU_120331_0_0_6"/>
<feature type="domain" description="Transposase (putative) YhgA-like" evidence="2">
    <location>
        <begin position="10"/>
        <end position="177"/>
    </location>
</feature>
<protein>
    <recommendedName>
        <fullName evidence="2">Transposase (putative) YhgA-like domain-containing protein</fullName>
    </recommendedName>
</protein>
<dbReference type="Proteomes" id="UP000002964">
    <property type="component" value="Unassembled WGS sequence"/>
</dbReference>
<evidence type="ECO:0000256" key="1">
    <source>
        <dbReference type="SAM" id="MobiDB-lite"/>
    </source>
</evidence>
<name>H8YZZ5_9GAMM</name>